<name>A0A7E4VBJ4_PANRE</name>
<proteinExistence type="predicted"/>
<evidence type="ECO:0000313" key="1">
    <source>
        <dbReference type="Proteomes" id="UP000492821"/>
    </source>
</evidence>
<protein>
    <submittedName>
        <fullName evidence="2">F-box domain-containing protein</fullName>
    </submittedName>
</protein>
<evidence type="ECO:0000313" key="2">
    <source>
        <dbReference type="WBParaSite" id="Pan_g1903.t1"/>
    </source>
</evidence>
<dbReference type="WBParaSite" id="Pan_g1903.t1">
    <property type="protein sequence ID" value="Pan_g1903.t1"/>
    <property type="gene ID" value="Pan_g1903"/>
</dbReference>
<reference evidence="1" key="1">
    <citation type="journal article" date="2013" name="Genetics">
        <title>The draft genome and transcriptome of Panagrellus redivivus are shaped by the harsh demands of a free-living lifestyle.</title>
        <authorList>
            <person name="Srinivasan J."/>
            <person name="Dillman A.R."/>
            <person name="Macchietto M.G."/>
            <person name="Heikkinen L."/>
            <person name="Lakso M."/>
            <person name="Fracchia K.M."/>
            <person name="Antoshechkin I."/>
            <person name="Mortazavi A."/>
            <person name="Wong G."/>
            <person name="Sternberg P.W."/>
        </authorList>
    </citation>
    <scope>NUCLEOTIDE SEQUENCE [LARGE SCALE GENOMIC DNA]</scope>
    <source>
        <strain evidence="1">MT8872</strain>
    </source>
</reference>
<organism evidence="1 2">
    <name type="scientific">Panagrellus redivivus</name>
    <name type="common">Microworm</name>
    <dbReference type="NCBI Taxonomy" id="6233"/>
    <lineage>
        <taxon>Eukaryota</taxon>
        <taxon>Metazoa</taxon>
        <taxon>Ecdysozoa</taxon>
        <taxon>Nematoda</taxon>
        <taxon>Chromadorea</taxon>
        <taxon>Rhabditida</taxon>
        <taxon>Tylenchina</taxon>
        <taxon>Panagrolaimomorpha</taxon>
        <taxon>Panagrolaimoidea</taxon>
        <taxon>Panagrolaimidae</taxon>
        <taxon>Panagrellus</taxon>
    </lineage>
</organism>
<accession>A0A7E4VBJ4</accession>
<sequence>MYPLSALPYPTRQRLRELARPRELYNLQLADVDNIIKELNPIQVIKTYDRAVYEFRYFNGRAQAQVKSYKTIKPNKKLLYKPEISTFVKVGPSFFKEPLLQHFLFESTEINLHICEIEHCLTSSLQTLTTNIPKIVFYHCNINADVTLASLIAAFPITTNFVFLYCNFKENFLVDLKNVLGLSRSFRTVDIHLTFIETFLPCLSEKSVGDIMEFMKLYNEKNPFFLNLLGGCVGFYKAEKKLFAPWLKQVYGPAISLRQQALRMSSLRKFKINGLFRHRRLRKRPHVRTSKFERARKPFIALDAIAVSILSRLQHSLQNPTMTYPLSKLPYSSQRRLRELARPCELYNLQLADIDMTLHLNPLQQIAESHYWISYFEDGLYHYNEYYKAKIHLDPETLMKVDGVGIYRITEPPFFHQPELLYIINNVPDFHEIDIRQCAVTNDFMDSLKNWIQYLFALSFYNSTIHDRITALSLIAAYPDTKYIDFFDCIFPESFFADFKDVLKMKHSHRKIKIVAKDHDWLTKGIAADIIEVIRNYDDNSLITLHIGLTNYCDSGATTSNLTVKFWTSKCLNKFLKNHLADDMADWKDFAISDVWKELEGHYVQED</sequence>
<dbReference type="AlphaFoldDB" id="A0A7E4VBJ4"/>
<reference evidence="2" key="2">
    <citation type="submission" date="2020-10" db="UniProtKB">
        <authorList>
            <consortium name="WormBaseParasite"/>
        </authorList>
    </citation>
    <scope>IDENTIFICATION</scope>
</reference>
<dbReference type="Proteomes" id="UP000492821">
    <property type="component" value="Unassembled WGS sequence"/>
</dbReference>
<keyword evidence="1" id="KW-1185">Reference proteome</keyword>